<keyword evidence="3 15" id="KW-0723">Serine/threonine-protein kinase</keyword>
<evidence type="ECO:0000256" key="18">
    <source>
        <dbReference type="PIRSR" id="PIRSR000550-3"/>
    </source>
</evidence>
<evidence type="ECO:0000256" key="11">
    <source>
        <dbReference type="ARBA" id="ARBA00022833"/>
    </source>
</evidence>
<feature type="active site" description="Proton acceptor" evidence="16">
    <location>
        <position position="472"/>
    </location>
</feature>
<dbReference type="PROSITE" id="PS50081">
    <property type="entry name" value="ZF_DAG_PE_2"/>
    <property type="match status" value="1"/>
</dbReference>
<feature type="binding site" evidence="19">
    <location>
        <position position="137"/>
    </location>
    <ligand>
        <name>Ca(2+)</name>
        <dbReference type="ChEBI" id="CHEBI:29108"/>
        <label>1</label>
    </ligand>
</feature>
<keyword evidence="5 15" id="KW-0808">Transferase</keyword>
<evidence type="ECO:0000259" key="23">
    <source>
        <dbReference type="PROSITE" id="PS50081"/>
    </source>
</evidence>
<keyword evidence="4" id="KW-0597">Phosphoprotein</keyword>
<keyword evidence="13 15" id="KW-0067">ATP-binding</keyword>
<dbReference type="PROSITE" id="PS00107">
    <property type="entry name" value="PROTEIN_KINASE_ATP"/>
    <property type="match status" value="1"/>
</dbReference>
<evidence type="ECO:0000256" key="10">
    <source>
        <dbReference type="ARBA" id="ARBA00022777"/>
    </source>
</evidence>
<evidence type="ECO:0000256" key="5">
    <source>
        <dbReference type="ARBA" id="ARBA00022679"/>
    </source>
</evidence>
<feature type="binding site" evidence="17">
    <location>
        <position position="189"/>
    </location>
    <ligand>
        <name>a 1,2-diacyl-sn-glycero-3-phospho-(1D-myo-inositol-4,5-bisphosphate)</name>
        <dbReference type="ChEBI" id="CHEBI:58456"/>
    </ligand>
</feature>
<feature type="domain" description="Phorbol-ester/DAG-type" evidence="23">
    <location>
        <begin position="35"/>
        <end position="85"/>
    </location>
</feature>
<evidence type="ECO:0000256" key="6">
    <source>
        <dbReference type="ARBA" id="ARBA00022723"/>
    </source>
</evidence>
<evidence type="ECO:0000256" key="15">
    <source>
        <dbReference type="PIRNR" id="PIRNR000550"/>
    </source>
</evidence>
<dbReference type="SUPFAM" id="SSF49562">
    <property type="entry name" value="C2 domain (Calcium/lipid-binding domain, CaLB)"/>
    <property type="match status" value="1"/>
</dbReference>
<dbReference type="InterPro" id="IPR020454">
    <property type="entry name" value="DAG/PE-bd"/>
</dbReference>
<dbReference type="GO" id="GO:0004697">
    <property type="term" value="F:diacylglycerol-dependent serine/threonine kinase activity"/>
    <property type="evidence" value="ECO:0007669"/>
    <property type="project" value="UniProtKB-EC"/>
</dbReference>
<dbReference type="InterPro" id="IPR035892">
    <property type="entry name" value="C2_domain_sf"/>
</dbReference>
<evidence type="ECO:0000256" key="12">
    <source>
        <dbReference type="ARBA" id="ARBA00022837"/>
    </source>
</evidence>
<dbReference type="InterPro" id="IPR002219">
    <property type="entry name" value="PKC_DAG/PE"/>
</dbReference>
<keyword evidence="10 15" id="KW-0418">Kinase</keyword>
<keyword evidence="12 19" id="KW-0106">Calcium</keyword>
<dbReference type="InterPro" id="IPR046349">
    <property type="entry name" value="C1-like_sf"/>
</dbReference>
<evidence type="ECO:0000256" key="14">
    <source>
        <dbReference type="ARBA" id="ARBA00056408"/>
    </source>
</evidence>
<dbReference type="SUPFAM" id="SSF56112">
    <property type="entry name" value="Protein kinase-like (PK-like)"/>
    <property type="match status" value="1"/>
</dbReference>
<keyword evidence="8 15" id="KW-0547">Nucleotide-binding</keyword>
<evidence type="ECO:0000256" key="20">
    <source>
        <dbReference type="PROSITE-ProRule" id="PRU10141"/>
    </source>
</evidence>
<feature type="binding site" evidence="19">
    <location>
        <position position="195"/>
    </location>
    <ligand>
        <name>Ca(2+)</name>
        <dbReference type="ChEBI" id="CHEBI:29108"/>
        <label>1</label>
    </ligand>
</feature>
<dbReference type="EMBL" id="KL596807">
    <property type="protein sequence ID" value="KER24524.1"/>
    <property type="molecule type" value="Genomic_DNA"/>
</dbReference>
<proteinExistence type="inferred from homology"/>
<dbReference type="PRINTS" id="PR00008">
    <property type="entry name" value="DAGPEDOMAIN"/>
</dbReference>
<dbReference type="CTD" id="20322015"/>
<feature type="binding site" evidence="18 20">
    <location>
        <position position="377"/>
    </location>
    <ligand>
        <name>ATP</name>
        <dbReference type="ChEBI" id="CHEBI:30616"/>
    </ligand>
</feature>
<dbReference type="InterPro" id="IPR017441">
    <property type="entry name" value="Protein_kinase_ATP_BS"/>
</dbReference>
<dbReference type="GeneID" id="20322015"/>
<feature type="binding site" evidence="18">
    <location>
        <begin position="354"/>
        <end position="362"/>
    </location>
    <ligand>
        <name>ATP</name>
        <dbReference type="ChEBI" id="CHEBI:30616"/>
    </ligand>
</feature>
<dbReference type="CDD" id="cd04026">
    <property type="entry name" value="C2_PKC_alpha_gamma"/>
    <property type="match status" value="1"/>
</dbReference>
<dbReference type="InterPro" id="IPR008271">
    <property type="entry name" value="Ser/Thr_kinase_AS"/>
</dbReference>
<dbReference type="InterPro" id="IPR014375">
    <property type="entry name" value="Protein_kinase_C_a/b/g"/>
</dbReference>
<evidence type="ECO:0000256" key="19">
    <source>
        <dbReference type="PIRSR" id="PIRSR000550-4"/>
    </source>
</evidence>
<comment type="catalytic activity">
    <reaction evidence="15">
        <text>L-threonyl-[protein] + ATP = O-phospho-L-threonyl-[protein] + ADP + H(+)</text>
        <dbReference type="Rhea" id="RHEA:46608"/>
        <dbReference type="Rhea" id="RHEA-COMP:11060"/>
        <dbReference type="Rhea" id="RHEA-COMP:11605"/>
        <dbReference type="ChEBI" id="CHEBI:15378"/>
        <dbReference type="ChEBI" id="CHEBI:30013"/>
        <dbReference type="ChEBI" id="CHEBI:30616"/>
        <dbReference type="ChEBI" id="CHEBI:61977"/>
        <dbReference type="ChEBI" id="CHEBI:456216"/>
        <dbReference type="EC" id="2.7.11.13"/>
    </reaction>
</comment>
<dbReference type="FunFam" id="1.10.510.10:FF:000023">
    <property type="entry name" value="Protein kinase C"/>
    <property type="match status" value="1"/>
</dbReference>
<feature type="binding site" evidence="19">
    <location>
        <position position="192"/>
    </location>
    <ligand>
        <name>Ca(2+)</name>
        <dbReference type="ChEBI" id="CHEBI:29108"/>
        <label>1</label>
    </ligand>
</feature>
<feature type="binding site" evidence="19">
    <location>
        <position position="198"/>
    </location>
    <ligand>
        <name>Ca(2+)</name>
        <dbReference type="ChEBI" id="CHEBI:29108"/>
        <label>1</label>
    </ligand>
</feature>
<comment type="similarity">
    <text evidence="1 15">Belongs to the protein kinase superfamily. AGC Ser/Thr protein kinase family. PKC subfamily.</text>
</comment>
<feature type="binding site" evidence="19">
    <location>
        <position position="191"/>
    </location>
    <ligand>
        <name>Ca(2+)</name>
        <dbReference type="ChEBI" id="CHEBI:29108"/>
        <label>1</label>
    </ligand>
</feature>
<dbReference type="KEGG" id="ovi:T265_07836"/>
<dbReference type="Gene3D" id="2.60.40.150">
    <property type="entry name" value="C2 domain"/>
    <property type="match status" value="1"/>
</dbReference>
<dbReference type="PANTHER" id="PTHR24351">
    <property type="entry name" value="RIBOSOMAL PROTEIN S6 KINASE"/>
    <property type="match status" value="1"/>
</dbReference>
<evidence type="ECO:0000256" key="8">
    <source>
        <dbReference type="ARBA" id="ARBA00022741"/>
    </source>
</evidence>
<keyword evidence="7" id="KW-0677">Repeat</keyword>
<dbReference type="FunFam" id="3.30.200.20:FF:000080">
    <property type="entry name" value="Protein kinase C"/>
    <property type="match status" value="1"/>
</dbReference>
<gene>
    <name evidence="24" type="ORF">T265_07836</name>
</gene>
<dbReference type="Pfam" id="PF00130">
    <property type="entry name" value="C1_1"/>
    <property type="match status" value="1"/>
</dbReference>
<evidence type="ECO:0000259" key="21">
    <source>
        <dbReference type="PROSITE" id="PS50004"/>
    </source>
</evidence>
<evidence type="ECO:0000256" key="7">
    <source>
        <dbReference type="ARBA" id="ARBA00022737"/>
    </source>
</evidence>
<dbReference type="InterPro" id="IPR000008">
    <property type="entry name" value="C2_dom"/>
</dbReference>
<dbReference type="OrthoDB" id="63267at2759"/>
<dbReference type="Pfam" id="PF00168">
    <property type="entry name" value="C2"/>
    <property type="match status" value="1"/>
</dbReference>
<comment type="cofactor">
    <cofactor evidence="19">
        <name>Ca(2+)</name>
        <dbReference type="ChEBI" id="CHEBI:29108"/>
    </cofactor>
    <text evidence="19">Binds 3 Ca(2+) ions per subunit. The ions are bound to the C2 domain.</text>
</comment>
<dbReference type="PIRSF" id="PIRSF000550">
    <property type="entry name" value="PKC_alpha"/>
    <property type="match status" value="1"/>
</dbReference>
<sequence>MTLDNDSRRSSTKNLTNAFARRGALRQKNVTVVNGHKFVAKFFKQFTFCGHCKDFIWGLGKHGVQCEACCFAVHKRCHQLVAFKCPGVDLGPAVDGHAQILYVPQHDYERDAHTKGLDGLVKEAKNLIPMDPNGLADPYVKLRLGPSDELNRKFKTKTIKSSLDPVWEEAFTINIRPEDDAKRLQIEVWDWDRTSRDDFMGSLSFGVTELASKPIDCWFKLLGQEQGEYYSVPCTSENNTPSFADLAAQYEVIGCSDSVNSTFSFPLPQVWWLGRKYGRLTSRFLSVRQANAENLSDPVTTKSRDVVRATDFKFIKVLGKGSFGKANAENLSDPVTTKSRDVVRATDFKFIKVLGKGSFGKVFLAERKDTDEAYAVKILRKDVILQDDDVDCVMVEKRVLALQRKPPFIVQLHSCFQTMDRLHFVMEFVAGGDLMYRIQKEGKFKEPVACFYSAEVAIGLFFLHDRGIIYRDLKLDNLLLDAEGHIKIADFGMCKDGIIGDVTTKTFCGTPDYIAPEILRYQPYGKSVDWWSYGILLYEMIAGQPPFEGEDEDDLFVNILQRNVYYPKSMSKEAANICKALLVKNPEGRLGCGLDGKSEIKDHLFFCRLDWDRIERRMVQPPFRPNVVSRGCHDALMVLGCVFCPVAILRFFSSWCGPTTIPDNTFHQPLATSGFLVRSARLKVTCKLGLLSIRLLFLHSDTRSLVVFSVYLQLV</sequence>
<dbReference type="EC" id="2.7.11.13" evidence="2 15"/>
<dbReference type="SMART" id="SM00220">
    <property type="entry name" value="S_TKc"/>
    <property type="match status" value="1"/>
</dbReference>
<feature type="binding site" evidence="19">
    <location>
        <position position="190"/>
    </location>
    <ligand>
        <name>Ca(2+)</name>
        <dbReference type="ChEBI" id="CHEBI:29108"/>
        <label>1</label>
    </ligand>
</feature>
<keyword evidence="25" id="KW-1185">Reference proteome</keyword>
<accession>A0A075AAC6</accession>
<keyword evidence="6 19" id="KW-0479">Metal-binding</keyword>
<feature type="binding site" evidence="19">
    <location>
        <position position="131"/>
    </location>
    <ligand>
        <name>Ca(2+)</name>
        <dbReference type="ChEBI" id="CHEBI:29108"/>
        <label>1</label>
    </ligand>
</feature>
<dbReference type="Pfam" id="PF00069">
    <property type="entry name" value="Pkinase"/>
    <property type="match status" value="1"/>
</dbReference>
<dbReference type="SMART" id="SM00109">
    <property type="entry name" value="C1"/>
    <property type="match status" value="1"/>
</dbReference>
<dbReference type="FunFam" id="3.30.60.20:FF:000006">
    <property type="entry name" value="Protein kinase C"/>
    <property type="match status" value="1"/>
</dbReference>
<evidence type="ECO:0000256" key="2">
    <source>
        <dbReference type="ARBA" id="ARBA00012429"/>
    </source>
</evidence>
<evidence type="ECO:0000256" key="4">
    <source>
        <dbReference type="ARBA" id="ARBA00022553"/>
    </source>
</evidence>
<feature type="binding site" evidence="19">
    <location>
        <position position="196"/>
    </location>
    <ligand>
        <name>Ca(2+)</name>
        <dbReference type="ChEBI" id="CHEBI:29108"/>
        <label>1</label>
    </ligand>
</feature>
<dbReference type="GO" id="GO:0008270">
    <property type="term" value="F:zinc ion binding"/>
    <property type="evidence" value="ECO:0007669"/>
    <property type="project" value="UniProtKB-KW"/>
</dbReference>
<feature type="binding site" evidence="17">
    <location>
        <position position="139"/>
    </location>
    <ligand>
        <name>a 1,2-diacyl-sn-glycero-3-phospho-(1D-myo-inositol-4,5-bisphosphate)</name>
        <dbReference type="ChEBI" id="CHEBI:58456"/>
    </ligand>
</feature>
<evidence type="ECO:0000313" key="24">
    <source>
        <dbReference type="EMBL" id="KER24524.1"/>
    </source>
</evidence>
<keyword evidence="11" id="KW-0862">Zinc</keyword>
<keyword evidence="9" id="KW-0863">Zinc-finger</keyword>
<feature type="binding site" evidence="19">
    <location>
        <position position="130"/>
    </location>
    <ligand>
        <name>Ca(2+)</name>
        <dbReference type="ChEBI" id="CHEBI:29108"/>
        <label>1</label>
    </ligand>
</feature>
<feature type="domain" description="C2" evidence="21">
    <location>
        <begin position="94"/>
        <end position="219"/>
    </location>
</feature>
<evidence type="ECO:0000256" key="17">
    <source>
        <dbReference type="PIRSR" id="PIRSR000550-2"/>
    </source>
</evidence>
<dbReference type="STRING" id="6198.A0A075AAC6"/>
<evidence type="ECO:0000256" key="13">
    <source>
        <dbReference type="ARBA" id="ARBA00022840"/>
    </source>
</evidence>
<evidence type="ECO:0000313" key="25">
    <source>
        <dbReference type="Proteomes" id="UP000054324"/>
    </source>
</evidence>
<reference evidence="24 25" key="1">
    <citation type="submission" date="2013-11" db="EMBL/GenBank/DDBJ databases">
        <title>Opisthorchis viverrini - life in the bile duct.</title>
        <authorList>
            <person name="Young N.D."/>
            <person name="Nagarajan N."/>
            <person name="Lin S.J."/>
            <person name="Korhonen P.K."/>
            <person name="Jex A.R."/>
            <person name="Hall R.S."/>
            <person name="Safavi-Hemami H."/>
            <person name="Kaewkong W."/>
            <person name="Bertrand D."/>
            <person name="Gao S."/>
            <person name="Seet Q."/>
            <person name="Wongkham S."/>
            <person name="Teh B.T."/>
            <person name="Wongkham C."/>
            <person name="Intapan P.M."/>
            <person name="Maleewong W."/>
            <person name="Yang X."/>
            <person name="Hu M."/>
            <person name="Wang Z."/>
            <person name="Hofmann A."/>
            <person name="Sternberg P.W."/>
            <person name="Tan P."/>
            <person name="Wang J."/>
            <person name="Gasser R.B."/>
        </authorList>
    </citation>
    <scope>NUCLEOTIDE SEQUENCE [LARGE SCALE GENOMIC DNA]</scope>
</reference>
<evidence type="ECO:0000256" key="1">
    <source>
        <dbReference type="ARBA" id="ARBA00005490"/>
    </source>
</evidence>
<dbReference type="PROSITE" id="PS50011">
    <property type="entry name" value="PROTEIN_KINASE_DOM"/>
    <property type="match status" value="1"/>
</dbReference>
<dbReference type="PROSITE" id="PS00108">
    <property type="entry name" value="PROTEIN_KINASE_ST"/>
    <property type="match status" value="1"/>
</dbReference>
<dbReference type="GO" id="GO:0005524">
    <property type="term" value="F:ATP binding"/>
    <property type="evidence" value="ECO:0007669"/>
    <property type="project" value="UniProtKB-UniRule"/>
</dbReference>
<evidence type="ECO:0000256" key="9">
    <source>
        <dbReference type="ARBA" id="ARBA00022771"/>
    </source>
</evidence>
<dbReference type="RefSeq" id="XP_009171733.1">
    <property type="nucleotide sequence ID" value="XM_009173469.1"/>
</dbReference>
<organism evidence="24 25">
    <name type="scientific">Opisthorchis viverrini</name>
    <name type="common">Southeast Asian liver fluke</name>
    <dbReference type="NCBI Taxonomy" id="6198"/>
    <lineage>
        <taxon>Eukaryota</taxon>
        <taxon>Metazoa</taxon>
        <taxon>Spiralia</taxon>
        <taxon>Lophotrochozoa</taxon>
        <taxon>Platyhelminthes</taxon>
        <taxon>Trematoda</taxon>
        <taxon>Digenea</taxon>
        <taxon>Opisthorchiida</taxon>
        <taxon>Opisthorchiata</taxon>
        <taxon>Opisthorchiidae</taxon>
        <taxon>Opisthorchis</taxon>
    </lineage>
</organism>
<dbReference type="PROSITE" id="PS50004">
    <property type="entry name" value="C2"/>
    <property type="match status" value="1"/>
</dbReference>
<evidence type="ECO:0000256" key="3">
    <source>
        <dbReference type="ARBA" id="ARBA00022527"/>
    </source>
</evidence>
<comment type="function">
    <text evidence="14">PKC is activated by diacylglycerol which in turn phosphorylates a range of cellular proteins. PKC also serves as the receptor for phorbol esters, a class of tumor promoters.</text>
</comment>
<dbReference type="PROSITE" id="PS00479">
    <property type="entry name" value="ZF_DAG_PE_1"/>
    <property type="match status" value="1"/>
</dbReference>
<dbReference type="InterPro" id="IPR011009">
    <property type="entry name" value="Kinase-like_dom_sf"/>
</dbReference>
<dbReference type="SUPFAM" id="SSF57889">
    <property type="entry name" value="Cysteine-rich domain"/>
    <property type="match status" value="1"/>
</dbReference>
<name>A0A075AAC6_OPIVI</name>
<feature type="domain" description="Protein kinase" evidence="22">
    <location>
        <begin position="348"/>
        <end position="606"/>
    </location>
</feature>
<dbReference type="Proteomes" id="UP000054324">
    <property type="component" value="Unassembled WGS sequence"/>
</dbReference>
<evidence type="ECO:0000259" key="22">
    <source>
        <dbReference type="PROSITE" id="PS50011"/>
    </source>
</evidence>
<evidence type="ECO:0000256" key="16">
    <source>
        <dbReference type="PIRSR" id="PIRSR000550-1"/>
    </source>
</evidence>
<dbReference type="SMART" id="SM00239">
    <property type="entry name" value="C2"/>
    <property type="match status" value="1"/>
</dbReference>
<dbReference type="Gene3D" id="1.10.510.10">
    <property type="entry name" value="Transferase(Phosphotransferase) domain 1"/>
    <property type="match status" value="1"/>
</dbReference>
<protein>
    <recommendedName>
        <fullName evidence="2 15">Protein kinase C</fullName>
        <ecNumber evidence="2 15">2.7.11.13</ecNumber>
    </recommendedName>
</protein>
<dbReference type="PRINTS" id="PR00360">
    <property type="entry name" value="C2DOMAIN"/>
</dbReference>
<dbReference type="Gene3D" id="3.30.60.20">
    <property type="match status" value="1"/>
</dbReference>
<dbReference type="AlphaFoldDB" id="A0A075AAC6"/>
<dbReference type="Gene3D" id="3.30.200.20">
    <property type="entry name" value="Phosphorylase Kinase, domain 1"/>
    <property type="match status" value="1"/>
</dbReference>
<dbReference type="CDD" id="cd20792">
    <property type="entry name" value="C1_cPKC_nPKC_rpt1"/>
    <property type="match status" value="1"/>
</dbReference>
<dbReference type="InterPro" id="IPR000719">
    <property type="entry name" value="Prot_kinase_dom"/>
</dbReference>